<gene>
    <name evidence="3" type="primary">LOC117642925</name>
</gene>
<reference evidence="3" key="1">
    <citation type="submission" date="2025-08" db="UniProtKB">
        <authorList>
            <consortium name="RefSeq"/>
        </authorList>
    </citation>
    <scope>IDENTIFICATION</scope>
    <source>
        <tissue evidence="3">Total insect</tissue>
    </source>
</reference>
<accession>A0A6P8YTQ6</accession>
<dbReference type="InParanoid" id="A0A6P8YTQ6"/>
<evidence type="ECO:0000256" key="1">
    <source>
        <dbReference type="SAM" id="MobiDB-lite"/>
    </source>
</evidence>
<feature type="compositionally biased region" description="Acidic residues" evidence="1">
    <location>
        <begin position="129"/>
        <end position="142"/>
    </location>
</feature>
<dbReference type="AlphaFoldDB" id="A0A6P8YTQ6"/>
<dbReference type="Proteomes" id="UP000515158">
    <property type="component" value="Unplaced"/>
</dbReference>
<name>A0A6P8YTQ6_THRPL</name>
<protein>
    <submittedName>
        <fullName evidence="3">Uncharacterized protein LOC117642925</fullName>
    </submittedName>
</protein>
<proteinExistence type="predicted"/>
<evidence type="ECO:0000313" key="2">
    <source>
        <dbReference type="Proteomes" id="UP000515158"/>
    </source>
</evidence>
<feature type="region of interest" description="Disordered" evidence="1">
    <location>
        <begin position="34"/>
        <end position="261"/>
    </location>
</feature>
<dbReference type="KEGG" id="tpal:117642925"/>
<dbReference type="RefSeq" id="XP_034237457.1">
    <property type="nucleotide sequence ID" value="XM_034381566.1"/>
</dbReference>
<feature type="compositionally biased region" description="Polar residues" evidence="1">
    <location>
        <begin position="95"/>
        <end position="104"/>
    </location>
</feature>
<sequence length="261" mass="27510">MSLMPRAPSVKWPPDRLDDAHFAEDITWEEVLVPDSSEPQTVPKMLDATMDDSLASKDGTTSTDSGVPPELVVMDTSDTGDLKDSGNEGPPEKLFSSTLESPTDPSLPLGQDGGVFFSQRAPETVGGGESDDDDDESDEEPVEQVIVKAPKRRTQEKGRGPGDQSVKTVPEAKKSRRSKDTETTSPPIPKGGQSKSSTPAASPGAGEEESPKVAASDQDKSAVRKFGRGQETSRAGLGRAKGLGPESLGSANFFKRGILSG</sequence>
<keyword evidence="2" id="KW-1185">Reference proteome</keyword>
<feature type="compositionally biased region" description="Basic and acidic residues" evidence="1">
    <location>
        <begin position="170"/>
        <end position="182"/>
    </location>
</feature>
<evidence type="ECO:0000313" key="3">
    <source>
        <dbReference type="RefSeq" id="XP_034237457.1"/>
    </source>
</evidence>
<dbReference type="GeneID" id="117642925"/>
<organism evidence="3">
    <name type="scientific">Thrips palmi</name>
    <name type="common">Melon thrips</name>
    <dbReference type="NCBI Taxonomy" id="161013"/>
    <lineage>
        <taxon>Eukaryota</taxon>
        <taxon>Metazoa</taxon>
        <taxon>Ecdysozoa</taxon>
        <taxon>Arthropoda</taxon>
        <taxon>Hexapoda</taxon>
        <taxon>Insecta</taxon>
        <taxon>Pterygota</taxon>
        <taxon>Neoptera</taxon>
        <taxon>Paraneoptera</taxon>
        <taxon>Thysanoptera</taxon>
        <taxon>Terebrantia</taxon>
        <taxon>Thripoidea</taxon>
        <taxon>Thripidae</taxon>
        <taxon>Thrips</taxon>
    </lineage>
</organism>